<gene>
    <name evidence="1" type="ORF">PRK78_005892</name>
</gene>
<accession>A0AAF0DKP1</accession>
<organism evidence="1 2">
    <name type="scientific">Emydomyces testavorans</name>
    <dbReference type="NCBI Taxonomy" id="2070801"/>
    <lineage>
        <taxon>Eukaryota</taxon>
        <taxon>Fungi</taxon>
        <taxon>Dikarya</taxon>
        <taxon>Ascomycota</taxon>
        <taxon>Pezizomycotina</taxon>
        <taxon>Eurotiomycetes</taxon>
        <taxon>Eurotiomycetidae</taxon>
        <taxon>Onygenales</taxon>
        <taxon>Nannizziopsiaceae</taxon>
        <taxon>Emydomyces</taxon>
    </lineage>
</organism>
<sequence>MATISDFQAPTVLQTPDRTATAGTVSRMECRVLICDETPQWASIPHRQSAAGNLDIFAAEIMFQIFSYLDIAALINFRRANYATFERASAWLPFQMLITHASDTLRAIETIGSLKFVNALELFKVMKTQRCTFCGSTGPFLFIPLLKRSCWKCIESFKVFKVSTIKRCYGLSDPDFVNVPTFRTCPGKYGIPLRNYNVIQHLISGKAAEEARLSADNYDLQLVEHRRALVMASFEENLARWRARTNGHTQALGSMLAPRSHQPLTWRQRFSEGTTQYNYLVTTTLPFVDLPNRIVQRHRYCNGCIYERWIFKTQTRYKMTDEDLVKQMERETLFKASEARLAQEFVNHFFRCRWVTRYLSRGNNRCGLL</sequence>
<evidence type="ECO:0000313" key="1">
    <source>
        <dbReference type="EMBL" id="WEW60407.1"/>
    </source>
</evidence>
<evidence type="ECO:0008006" key="3">
    <source>
        <dbReference type="Google" id="ProtNLM"/>
    </source>
</evidence>
<protein>
    <recommendedName>
        <fullName evidence="3">F-box domain-containing protein</fullName>
    </recommendedName>
</protein>
<proteinExistence type="predicted"/>
<evidence type="ECO:0000313" key="2">
    <source>
        <dbReference type="Proteomes" id="UP001219355"/>
    </source>
</evidence>
<keyword evidence="2" id="KW-1185">Reference proteome</keyword>
<dbReference type="EMBL" id="CP120630">
    <property type="protein sequence ID" value="WEW60407.1"/>
    <property type="molecule type" value="Genomic_DNA"/>
</dbReference>
<name>A0AAF0DKP1_9EURO</name>
<reference evidence="1" key="1">
    <citation type="submission" date="2023-03" db="EMBL/GenBank/DDBJ databases">
        <title>Emydomyces testavorans Genome Sequence.</title>
        <authorList>
            <person name="Hoyer L."/>
        </authorList>
    </citation>
    <scope>NUCLEOTIDE SEQUENCE</scope>
    <source>
        <strain evidence="1">16-2883</strain>
    </source>
</reference>
<dbReference type="AlphaFoldDB" id="A0AAF0DKP1"/>
<dbReference type="Proteomes" id="UP001219355">
    <property type="component" value="Chromosome 4"/>
</dbReference>